<dbReference type="eggNOG" id="ENOG5032U6X">
    <property type="taxonomic scope" value="Bacteria"/>
</dbReference>
<organism evidence="3 4">
    <name type="scientific">Thiorhodovibrio frisius</name>
    <dbReference type="NCBI Taxonomy" id="631362"/>
    <lineage>
        <taxon>Bacteria</taxon>
        <taxon>Pseudomonadati</taxon>
        <taxon>Pseudomonadota</taxon>
        <taxon>Gammaproteobacteria</taxon>
        <taxon>Chromatiales</taxon>
        <taxon>Chromatiaceae</taxon>
        <taxon>Thiorhodovibrio</taxon>
    </lineage>
</organism>
<evidence type="ECO:0000256" key="1">
    <source>
        <dbReference type="SAM" id="Coils"/>
    </source>
</evidence>
<feature type="coiled-coil region" evidence="1">
    <location>
        <begin position="131"/>
        <end position="161"/>
    </location>
</feature>
<sequence>MGKVCKKCGYARKPQDAAPAYACPNCGAVYEKVEAQLARQATGDGAPKNLPGARRINRKAGPAFRRGSHLLLLLVSWVLGLAGIVNLLAGDFKLAILTLPALIVALPASRKLLPSVVQVSLIGLLITGLTVNNLIDAIQETERLEKEAAERQDRREEYAKRRAERIADFESKKQALLSEARLNLSDGNFGAVLAVTTEWADLKDKELVELEREALRSAKEELANGNFAFLSGFNNSDFPQFALLNEEAQRLRAAAEARAEAEACKKDLQCWGDKHTVMAGFRCDNHVERLAKYAFEWTDGFLEPKFSRFRWKSKESGVITYIGDKIRFQNGFGAWQNYVYECDLDPISEVVHDVRASPGRL</sequence>
<dbReference type="EMBL" id="JH603170">
    <property type="protein sequence ID" value="EIC20853.1"/>
    <property type="molecule type" value="Genomic_DNA"/>
</dbReference>
<evidence type="ECO:0000313" key="4">
    <source>
        <dbReference type="Proteomes" id="UP000002964"/>
    </source>
</evidence>
<reference evidence="3 4" key="2">
    <citation type="submission" date="2011-11" db="EMBL/GenBank/DDBJ databases">
        <authorList>
            <consortium name="US DOE Joint Genome Institute"/>
            <person name="Lucas S."/>
            <person name="Han J."/>
            <person name="Lapidus A."/>
            <person name="Cheng J.-F."/>
            <person name="Goodwin L."/>
            <person name="Pitluck S."/>
            <person name="Peters L."/>
            <person name="Ovchinnikova G."/>
            <person name="Zhang X."/>
            <person name="Detter J.C."/>
            <person name="Han C."/>
            <person name="Tapia R."/>
            <person name="Land M."/>
            <person name="Hauser L."/>
            <person name="Kyrpides N."/>
            <person name="Ivanova N."/>
            <person name="Pagani I."/>
            <person name="Vogl K."/>
            <person name="Liu Z."/>
            <person name="Overmann J."/>
            <person name="Frigaard N.-U."/>
            <person name="Bryant D."/>
            <person name="Woyke T."/>
        </authorList>
    </citation>
    <scope>NUCLEOTIDE SEQUENCE [LARGE SCALE GENOMIC DNA]</scope>
    <source>
        <strain evidence="3 4">970</strain>
    </source>
</reference>
<dbReference type="AlphaFoldDB" id="H8Z754"/>
<reference evidence="4" key="1">
    <citation type="submission" date="2011-06" db="EMBL/GenBank/DDBJ databases">
        <authorList>
            <consortium name="US DOE Joint Genome Institute (JGI-PGF)"/>
            <person name="Lucas S."/>
            <person name="Han J."/>
            <person name="Lapidus A."/>
            <person name="Cheng J.-F."/>
            <person name="Goodwin L."/>
            <person name="Pitluck S."/>
            <person name="Peters L."/>
            <person name="Land M.L."/>
            <person name="Hauser L."/>
            <person name="Vogl K."/>
            <person name="Liu Z."/>
            <person name="Overmann J."/>
            <person name="Frigaard N.-U."/>
            <person name="Bryant D.A."/>
            <person name="Woyke T.J."/>
        </authorList>
    </citation>
    <scope>NUCLEOTIDE SEQUENCE [LARGE SCALE GENOMIC DNA]</scope>
    <source>
        <strain evidence="4">970</strain>
    </source>
</reference>
<protein>
    <submittedName>
        <fullName evidence="3">Uncharacterized protein</fullName>
    </submittedName>
</protein>
<evidence type="ECO:0000256" key="2">
    <source>
        <dbReference type="SAM" id="Phobius"/>
    </source>
</evidence>
<evidence type="ECO:0000313" key="3">
    <source>
        <dbReference type="EMBL" id="EIC20853.1"/>
    </source>
</evidence>
<name>H8Z754_9GAMM</name>
<dbReference type="HOGENOM" id="CLU_767130_0_0_6"/>
<gene>
    <name evidence="3" type="ORF">Thi970DRAFT_04520</name>
</gene>
<keyword evidence="2" id="KW-0472">Membrane</keyword>
<accession>H8Z754</accession>
<keyword evidence="2" id="KW-1133">Transmembrane helix</keyword>
<keyword evidence="2" id="KW-0812">Transmembrane</keyword>
<dbReference type="Proteomes" id="UP000002964">
    <property type="component" value="Unassembled WGS sequence"/>
</dbReference>
<keyword evidence="1" id="KW-0175">Coiled coil</keyword>
<keyword evidence="4" id="KW-1185">Reference proteome</keyword>
<feature type="transmembrane region" description="Helical" evidence="2">
    <location>
        <begin position="68"/>
        <end position="86"/>
    </location>
</feature>
<proteinExistence type="predicted"/>